<accession>A0ABX9DF45</accession>
<dbReference type="GO" id="GO:0008168">
    <property type="term" value="F:methyltransferase activity"/>
    <property type="evidence" value="ECO:0007669"/>
    <property type="project" value="UniProtKB-KW"/>
</dbReference>
<gene>
    <name evidence="2" type="ORF">BYZ73_17500</name>
</gene>
<proteinExistence type="predicted"/>
<protein>
    <submittedName>
        <fullName evidence="2">SAM-dependent methyltransferase</fullName>
    </submittedName>
</protein>
<dbReference type="Pfam" id="PF13649">
    <property type="entry name" value="Methyltransf_25"/>
    <property type="match status" value="1"/>
</dbReference>
<evidence type="ECO:0000313" key="3">
    <source>
        <dbReference type="Proteomes" id="UP000248659"/>
    </source>
</evidence>
<dbReference type="EMBL" id="MUAV01000026">
    <property type="protein sequence ID" value="RAP39982.1"/>
    <property type="molecule type" value="Genomic_DNA"/>
</dbReference>
<name>A0ABX9DF45_9RHOB</name>
<evidence type="ECO:0000313" key="2">
    <source>
        <dbReference type="EMBL" id="RAP39982.1"/>
    </source>
</evidence>
<dbReference type="GO" id="GO:0032259">
    <property type="term" value="P:methylation"/>
    <property type="evidence" value="ECO:0007669"/>
    <property type="project" value="UniProtKB-KW"/>
</dbReference>
<keyword evidence="2" id="KW-0808">Transferase</keyword>
<dbReference type="SUPFAM" id="SSF53335">
    <property type="entry name" value="S-adenosyl-L-methionine-dependent methyltransferases"/>
    <property type="match status" value="1"/>
</dbReference>
<keyword evidence="2" id="KW-0489">Methyltransferase</keyword>
<organism evidence="2 3">
    <name type="scientific">Rhodovulum viride</name>
    <dbReference type="NCBI Taxonomy" id="1231134"/>
    <lineage>
        <taxon>Bacteria</taxon>
        <taxon>Pseudomonadati</taxon>
        <taxon>Pseudomonadota</taxon>
        <taxon>Alphaproteobacteria</taxon>
        <taxon>Rhodobacterales</taxon>
        <taxon>Paracoccaceae</taxon>
        <taxon>Rhodovulum</taxon>
    </lineage>
</organism>
<dbReference type="InterPro" id="IPR029063">
    <property type="entry name" value="SAM-dependent_MTases_sf"/>
</dbReference>
<feature type="domain" description="Methyltransferase" evidence="1">
    <location>
        <begin position="42"/>
        <end position="135"/>
    </location>
</feature>
<dbReference type="Proteomes" id="UP000248659">
    <property type="component" value="Unassembled WGS sequence"/>
</dbReference>
<dbReference type="InterPro" id="IPR041698">
    <property type="entry name" value="Methyltransf_25"/>
</dbReference>
<evidence type="ECO:0000259" key="1">
    <source>
        <dbReference type="Pfam" id="PF13649"/>
    </source>
</evidence>
<dbReference type="Gene3D" id="3.40.50.150">
    <property type="entry name" value="Vaccinia Virus protein VP39"/>
    <property type="match status" value="1"/>
</dbReference>
<comment type="caution">
    <text evidence="2">The sequence shown here is derived from an EMBL/GenBank/DDBJ whole genome shotgun (WGS) entry which is preliminary data.</text>
</comment>
<dbReference type="CDD" id="cd02440">
    <property type="entry name" value="AdoMet_MTases"/>
    <property type="match status" value="1"/>
</dbReference>
<reference evidence="2 3" key="1">
    <citation type="submission" date="2017-01" db="EMBL/GenBank/DDBJ databases">
        <title>Genome sequence of Rhodovulum viride JA756.</title>
        <authorList>
            <person name="Lakshmi K.V."/>
            <person name="Tushar L.D."/>
            <person name="Sasikala C."/>
            <person name="Venkataramana C."/>
        </authorList>
    </citation>
    <scope>NUCLEOTIDE SEQUENCE [LARGE SCALE GENOMIC DNA]</scope>
    <source>
        <strain evidence="2 3">JA756</strain>
    </source>
</reference>
<sequence length="209" mass="22826">MGGQGDWPMWNDRYAGEDYLFGTEPSALLRHEAARLPPGAEVLSVAEGEGRNAVWLAGQGHKVTAVEAAPNALAKARRLAEARGVTLDLREADIDRWDWAPEAFDAVLGIFIQFGDRAAQDRIFAGMRQTLRPGGLVLLQGYAPRQVGYGTGGPGDPEKMYTEPLLHDRFAGFEILLLRDYDTDLAEGRGHSGRSALVEMVARKPRPEG</sequence>
<keyword evidence="3" id="KW-1185">Reference proteome</keyword>